<name>A0AAV2KIL5_KNICA</name>
<evidence type="ECO:0000313" key="2">
    <source>
        <dbReference type="Proteomes" id="UP001497482"/>
    </source>
</evidence>
<dbReference type="Proteomes" id="UP001497482">
    <property type="component" value="Chromosome 18"/>
</dbReference>
<protein>
    <submittedName>
        <fullName evidence="1">Uncharacterized protein</fullName>
    </submittedName>
</protein>
<sequence length="84" mass="9463">MQPLPGDRPGRWRRGVCLQQVGPRSYLVDVEGTLYRRNRVALRPAEKDTSDRPQEGQVADVVLLCVLDLGWPTRLPARSSARIP</sequence>
<accession>A0AAV2KIL5</accession>
<dbReference type="EMBL" id="OZ035840">
    <property type="protein sequence ID" value="CAL1588663.1"/>
    <property type="molecule type" value="Genomic_DNA"/>
</dbReference>
<reference evidence="1 2" key="1">
    <citation type="submission" date="2024-04" db="EMBL/GenBank/DDBJ databases">
        <authorList>
            <person name="Waldvogel A.-M."/>
            <person name="Schoenle A."/>
        </authorList>
    </citation>
    <scope>NUCLEOTIDE SEQUENCE [LARGE SCALE GENOMIC DNA]</scope>
</reference>
<proteinExistence type="predicted"/>
<evidence type="ECO:0000313" key="1">
    <source>
        <dbReference type="EMBL" id="CAL1588663.1"/>
    </source>
</evidence>
<keyword evidence="2" id="KW-1185">Reference proteome</keyword>
<dbReference type="AlphaFoldDB" id="A0AAV2KIL5"/>
<organism evidence="1 2">
    <name type="scientific">Knipowitschia caucasica</name>
    <name type="common">Caucasian dwarf goby</name>
    <name type="synonym">Pomatoschistus caucasicus</name>
    <dbReference type="NCBI Taxonomy" id="637954"/>
    <lineage>
        <taxon>Eukaryota</taxon>
        <taxon>Metazoa</taxon>
        <taxon>Chordata</taxon>
        <taxon>Craniata</taxon>
        <taxon>Vertebrata</taxon>
        <taxon>Euteleostomi</taxon>
        <taxon>Actinopterygii</taxon>
        <taxon>Neopterygii</taxon>
        <taxon>Teleostei</taxon>
        <taxon>Neoteleostei</taxon>
        <taxon>Acanthomorphata</taxon>
        <taxon>Gobiaria</taxon>
        <taxon>Gobiiformes</taxon>
        <taxon>Gobioidei</taxon>
        <taxon>Gobiidae</taxon>
        <taxon>Gobiinae</taxon>
        <taxon>Knipowitschia</taxon>
    </lineage>
</organism>
<gene>
    <name evidence="1" type="ORF">KC01_LOCUS18420</name>
</gene>